<dbReference type="PANTHER" id="PTHR45685:SF1">
    <property type="entry name" value="HELICASE SRCAP"/>
    <property type="match status" value="1"/>
</dbReference>
<evidence type="ECO:0000256" key="7">
    <source>
        <dbReference type="ARBA" id="ARBA00022840"/>
    </source>
</evidence>
<evidence type="ECO:0000259" key="14">
    <source>
        <dbReference type="PROSITE" id="PS51194"/>
    </source>
</evidence>
<dbReference type="SMART" id="SM00490">
    <property type="entry name" value="HELICc"/>
    <property type="match status" value="1"/>
</dbReference>
<comment type="similarity">
    <text evidence="2">Belongs to the SNF2/RAD54 helicase family. SWR1 subfamily.</text>
</comment>
<dbReference type="GO" id="GO:0006338">
    <property type="term" value="P:chromatin remodeling"/>
    <property type="evidence" value="ECO:0007669"/>
    <property type="project" value="TreeGrafter"/>
</dbReference>
<feature type="compositionally biased region" description="Low complexity" evidence="12">
    <location>
        <begin position="654"/>
        <end position="666"/>
    </location>
</feature>
<dbReference type="InterPro" id="IPR050520">
    <property type="entry name" value="INO80/SWR1_helicase"/>
</dbReference>
<feature type="compositionally biased region" description="Acidic residues" evidence="12">
    <location>
        <begin position="770"/>
        <end position="779"/>
    </location>
</feature>
<dbReference type="PANTHER" id="PTHR45685">
    <property type="entry name" value="HELICASE SRCAP-RELATED"/>
    <property type="match status" value="1"/>
</dbReference>
<keyword evidence="10" id="KW-0010">Activator</keyword>
<evidence type="ECO:0000256" key="9">
    <source>
        <dbReference type="ARBA" id="ARBA00023125"/>
    </source>
</evidence>
<dbReference type="EC" id="3.6.4.12" evidence="3"/>
<dbReference type="GO" id="GO:0042393">
    <property type="term" value="F:histone binding"/>
    <property type="evidence" value="ECO:0007669"/>
    <property type="project" value="TreeGrafter"/>
</dbReference>
<dbReference type="SUPFAM" id="SSF52540">
    <property type="entry name" value="P-loop containing nucleoside triphosphate hydrolases"/>
    <property type="match status" value="2"/>
</dbReference>
<feature type="compositionally biased region" description="Low complexity" evidence="12">
    <location>
        <begin position="582"/>
        <end position="599"/>
    </location>
</feature>
<dbReference type="SMART" id="SM00487">
    <property type="entry name" value="DEXDc"/>
    <property type="match status" value="1"/>
</dbReference>
<organism evidence="15 16">
    <name type="scientific">Mycena chlorophos</name>
    <name type="common">Agaric fungus</name>
    <name type="synonym">Agaricus chlorophos</name>
    <dbReference type="NCBI Taxonomy" id="658473"/>
    <lineage>
        <taxon>Eukaryota</taxon>
        <taxon>Fungi</taxon>
        <taxon>Dikarya</taxon>
        <taxon>Basidiomycota</taxon>
        <taxon>Agaricomycotina</taxon>
        <taxon>Agaricomycetes</taxon>
        <taxon>Agaricomycetidae</taxon>
        <taxon>Agaricales</taxon>
        <taxon>Marasmiineae</taxon>
        <taxon>Mycenaceae</taxon>
        <taxon>Mycena</taxon>
    </lineage>
</organism>
<keyword evidence="8" id="KW-0156">Chromatin regulator</keyword>
<feature type="compositionally biased region" description="Acidic residues" evidence="12">
    <location>
        <begin position="674"/>
        <end position="716"/>
    </location>
</feature>
<feature type="compositionally biased region" description="Low complexity" evidence="12">
    <location>
        <begin position="757"/>
        <end position="769"/>
    </location>
</feature>
<feature type="compositionally biased region" description="Acidic residues" evidence="12">
    <location>
        <begin position="468"/>
        <end position="478"/>
    </location>
</feature>
<dbReference type="FunFam" id="3.40.50.10810:FF:000005">
    <property type="entry name" value="Photoperiod-independent early flowering 1"/>
    <property type="match status" value="1"/>
</dbReference>
<dbReference type="InterPro" id="IPR000330">
    <property type="entry name" value="SNF2_N"/>
</dbReference>
<gene>
    <name evidence="15" type="ORF">HMN09_01009400</name>
</gene>
<feature type="region of interest" description="Disordered" evidence="12">
    <location>
        <begin position="1650"/>
        <end position="1683"/>
    </location>
</feature>
<sequence>MGILPDAPGLSTRRTKRGEEVGQYAPPEVQQRKRKGKGQLQTVDSKAVATPEPEPEQPVASTSRIDDGPEVVLKEGEAQFPAVSERHESDELASEQFQSENVEETFDPQPEQQNEEVSSEAKSEVPDAASSVVSTSPRKTRSARAELLKLSGASTSKRPPVSEYASIPDSPQRIVVKRVWPPPPASGTSKAALAKGKGKEKAAPVPIPRNPRPQMQSSTMVRRSHSTEQSSSTRQRRKRGVDADPLPTEAPPRKRRKLNGSASTAIPRDQSTRYSSSSKSASAPVNGRGSRRRGVDVPTPEPPQAVIKIKRPRPPETPPPRLPQNAEYFFSPSTGIKRVRLIVRRPPPRFLSHHRQRPPNPQFSSSLPAFLASYAEVDGQTYPLDSTTQSNEEVLQLASARASLLERVASMRRAGTWFGQELLDHVRSRSDDDGSGTVTPNAPDGGVVPTDVWTHIVAAVQQRRREKEEEEDDPDAPEDQQANNNKTRGEVVAAEIAALIRAYWEAEAVRREKVRLAEERRMRGLAKAVGKLVLAEWKKAVFHIRQMERRKLEAEEIKRGHEHLDAILDQSGHILEAQQGDLTRGLGSRSRSGSFSGLSQWEESEEEDDDDDQDEDAEGEGEEEDAEGEEEDAVGETDDAVGETECAVGEAEDALGGADDAVGEAEVVVRDEVDALGEEDAEGEDEDAEGEDEDVEGEDEDAEGEDDDALGEEEQPDPEKLDQAQQDPLQQGQPRQADPLQVEPPQDEPQYDELRQLKQQYDELQQLEQLQDELQEDEQQTAQAVEQQPADDDSDYGLRIYVDEYPVGAEAEDEGLSALLVGPLTPLDTEDEADSDAHLALPEDMEDVPMEDLREESEDEASDADEQAAPANASLSGIPPYLRPYAVAPVEYDSTKRVLPPNLLRGNLRPYQYSGLEWLASLHQNRLNGILADEMGLGKTIQTISLLAHLACDRGIWGPHLIVCALLSTEVPSNTKQVVPTSVLLNWEMEFKKFLPGFRVISYHGNVNRRRELRKGWTDKNHFNVCITSYTLASRDALVFKRKPWYYLILDEAHMIKNFKSQRWTTLLMFRSFRRLLLTGTPLQNNLTELWSLLQFLMSGSEFVNLKEFGDWFSNPLEKAIEAGNMEDEDTIQRVTKLHTVLRPYLLRRLKRDVEKELPRKYEHVVLCPLSKRQRFLYDEFMSRAQTRHALQSGVYLQIANILMQLRKVCNHPDLFEVRPIVTSFMMRRSAVADFEIKELLVRRRLLAEPDDDVAVGLDFLNLRFIHRQDQSLLAALETRRLDETARLPFMTEILGAQPPKDTRTIAGFRAYSAFQKRAEYIARTAYMGYINCCRCAYMPIYGSETLDVVRRLGPKPILPLAHCNTASDFLHSVFRVNAAVQSYVERAEQMASTIDRFAFCTPAVVAQDLPHLALAGPSLPPPTQALSFDAVLHRASVKLQIAFPDPSLLQYDCGKLQRLAELLQEKKAGHHRVLIFTQMTRVLDILEMFLSFHGYLYLRLDGATRIEDRQYITERFNADPRVFCFIASSRSGGVGINLTGADTVVFYDSDFNPQMDRQCEDRAHRIGQIRDVHIYRFVSTHTVEEAMLRKANQKRSLDDLVIQKGEFDWRSLLDLDANGADGLPSAALTKALAQFDDTEDAHAADVAAREEVDREGLDEEEFRDEGEGGVPDPLPPAPLEVVEEDEDGGGIADYMIAFVQRDMEFFADWRV</sequence>
<dbReference type="Pfam" id="PF00271">
    <property type="entry name" value="Helicase_C"/>
    <property type="match status" value="1"/>
</dbReference>
<dbReference type="InterPro" id="IPR014001">
    <property type="entry name" value="Helicase_ATP-bd"/>
</dbReference>
<keyword evidence="4" id="KW-0547">Nucleotide-binding</keyword>
<dbReference type="InterPro" id="IPR049730">
    <property type="entry name" value="SNF2/RAD54-like_C"/>
</dbReference>
<reference evidence="15" key="1">
    <citation type="submission" date="2020-05" db="EMBL/GenBank/DDBJ databases">
        <title>Mycena genomes resolve the evolution of fungal bioluminescence.</title>
        <authorList>
            <person name="Tsai I.J."/>
        </authorList>
    </citation>
    <scope>NUCLEOTIDE SEQUENCE</scope>
    <source>
        <strain evidence="15">110903Hualien_Pintung</strain>
    </source>
</reference>
<dbReference type="GO" id="GO:0000812">
    <property type="term" value="C:Swr1 complex"/>
    <property type="evidence" value="ECO:0007669"/>
    <property type="project" value="TreeGrafter"/>
</dbReference>
<evidence type="ECO:0000256" key="2">
    <source>
        <dbReference type="ARBA" id="ARBA00009220"/>
    </source>
</evidence>
<dbReference type="InterPro" id="IPR001650">
    <property type="entry name" value="Helicase_C-like"/>
</dbReference>
<feature type="compositionally biased region" description="Low complexity" evidence="12">
    <location>
        <begin position="723"/>
        <end position="737"/>
    </location>
</feature>
<keyword evidence="9" id="KW-0238">DNA-binding</keyword>
<dbReference type="Pfam" id="PF00176">
    <property type="entry name" value="SNF2-rel_dom"/>
    <property type="match status" value="1"/>
</dbReference>
<feature type="compositionally biased region" description="Acidic residues" evidence="12">
    <location>
        <begin position="602"/>
        <end position="642"/>
    </location>
</feature>
<dbReference type="GO" id="GO:0005524">
    <property type="term" value="F:ATP binding"/>
    <property type="evidence" value="ECO:0007669"/>
    <property type="project" value="UniProtKB-KW"/>
</dbReference>
<comment type="subcellular location">
    <subcellularLocation>
        <location evidence="1">Nucleus</location>
    </subcellularLocation>
</comment>
<feature type="region of interest" description="Disordered" evidence="12">
    <location>
        <begin position="582"/>
        <end position="797"/>
    </location>
</feature>
<name>A0A8H6VZW9_MYCCL</name>
<dbReference type="Proteomes" id="UP000613580">
    <property type="component" value="Unassembled WGS sequence"/>
</dbReference>
<keyword evidence="11" id="KW-0539">Nucleus</keyword>
<evidence type="ECO:0000256" key="12">
    <source>
        <dbReference type="SAM" id="MobiDB-lite"/>
    </source>
</evidence>
<feature type="region of interest" description="Disordered" evidence="12">
    <location>
        <begin position="428"/>
        <end position="488"/>
    </location>
</feature>
<proteinExistence type="inferred from homology"/>
<accession>A0A8H6VZW9</accession>
<keyword evidence="16" id="KW-1185">Reference proteome</keyword>
<evidence type="ECO:0000256" key="1">
    <source>
        <dbReference type="ARBA" id="ARBA00004123"/>
    </source>
</evidence>
<dbReference type="GO" id="GO:0003677">
    <property type="term" value="F:DNA binding"/>
    <property type="evidence" value="ECO:0007669"/>
    <property type="project" value="UniProtKB-KW"/>
</dbReference>
<evidence type="ECO:0000256" key="10">
    <source>
        <dbReference type="ARBA" id="ARBA00023159"/>
    </source>
</evidence>
<feature type="compositionally biased region" description="Acidic residues" evidence="12">
    <location>
        <begin position="843"/>
        <end position="866"/>
    </location>
</feature>
<evidence type="ECO:0000256" key="4">
    <source>
        <dbReference type="ARBA" id="ARBA00022741"/>
    </source>
</evidence>
<keyword evidence="7" id="KW-0067">ATP-binding</keyword>
<evidence type="ECO:0000256" key="11">
    <source>
        <dbReference type="ARBA" id="ARBA00023242"/>
    </source>
</evidence>
<feature type="region of interest" description="Disordered" evidence="12">
    <location>
        <begin position="840"/>
        <end position="875"/>
    </location>
</feature>
<dbReference type="PROSITE" id="PS51192">
    <property type="entry name" value="HELICASE_ATP_BIND_1"/>
    <property type="match status" value="1"/>
</dbReference>
<evidence type="ECO:0000256" key="3">
    <source>
        <dbReference type="ARBA" id="ARBA00012551"/>
    </source>
</evidence>
<evidence type="ECO:0000256" key="8">
    <source>
        <dbReference type="ARBA" id="ARBA00022853"/>
    </source>
</evidence>
<dbReference type="OrthoDB" id="372624at2759"/>
<evidence type="ECO:0000259" key="13">
    <source>
        <dbReference type="PROSITE" id="PS51192"/>
    </source>
</evidence>
<keyword evidence="6" id="KW-0347">Helicase</keyword>
<feature type="compositionally biased region" description="Basic and acidic residues" evidence="12">
    <location>
        <begin position="64"/>
        <end position="77"/>
    </location>
</feature>
<feature type="region of interest" description="Disordered" evidence="12">
    <location>
        <begin position="1"/>
        <end position="330"/>
    </location>
</feature>
<dbReference type="Gene3D" id="3.40.50.10810">
    <property type="entry name" value="Tandem AAA-ATPase domain"/>
    <property type="match status" value="1"/>
</dbReference>
<evidence type="ECO:0000313" key="16">
    <source>
        <dbReference type="Proteomes" id="UP000613580"/>
    </source>
</evidence>
<dbReference type="PROSITE" id="PS51194">
    <property type="entry name" value="HELICASE_CTER"/>
    <property type="match status" value="1"/>
</dbReference>
<feature type="domain" description="Helicase C-terminal" evidence="14">
    <location>
        <begin position="1456"/>
        <end position="1609"/>
    </location>
</feature>
<dbReference type="InterPro" id="IPR038718">
    <property type="entry name" value="SNF2-like_sf"/>
</dbReference>
<dbReference type="InterPro" id="IPR027417">
    <property type="entry name" value="P-loop_NTPase"/>
</dbReference>
<evidence type="ECO:0000256" key="6">
    <source>
        <dbReference type="ARBA" id="ARBA00022806"/>
    </source>
</evidence>
<evidence type="ECO:0000313" key="15">
    <source>
        <dbReference type="EMBL" id="KAF7297886.1"/>
    </source>
</evidence>
<dbReference type="EMBL" id="JACAZE010000015">
    <property type="protein sequence ID" value="KAF7297886.1"/>
    <property type="molecule type" value="Genomic_DNA"/>
</dbReference>
<feature type="domain" description="Helicase ATP-binding" evidence="13">
    <location>
        <begin position="920"/>
        <end position="1100"/>
    </location>
</feature>
<protein>
    <recommendedName>
        <fullName evidence="3">DNA helicase</fullName>
        <ecNumber evidence="3">3.6.4.12</ecNumber>
    </recommendedName>
</protein>
<dbReference type="Gene3D" id="3.40.50.300">
    <property type="entry name" value="P-loop containing nucleotide triphosphate hydrolases"/>
    <property type="match status" value="1"/>
</dbReference>
<dbReference type="GO" id="GO:0016887">
    <property type="term" value="F:ATP hydrolysis activity"/>
    <property type="evidence" value="ECO:0007669"/>
    <property type="project" value="TreeGrafter"/>
</dbReference>
<comment type="caution">
    <text evidence="15">The sequence shown here is derived from an EMBL/GenBank/DDBJ whole genome shotgun (WGS) entry which is preliminary data.</text>
</comment>
<evidence type="ECO:0000256" key="5">
    <source>
        <dbReference type="ARBA" id="ARBA00022801"/>
    </source>
</evidence>
<dbReference type="GO" id="GO:0003678">
    <property type="term" value="F:DNA helicase activity"/>
    <property type="evidence" value="ECO:0007669"/>
    <property type="project" value="UniProtKB-EC"/>
</dbReference>
<dbReference type="CDD" id="cd18793">
    <property type="entry name" value="SF2_C_SNF"/>
    <property type="match status" value="1"/>
</dbReference>
<keyword evidence="5" id="KW-0378">Hydrolase</keyword>